<evidence type="ECO:0000259" key="1">
    <source>
        <dbReference type="Pfam" id="PF09820"/>
    </source>
</evidence>
<evidence type="ECO:0000313" key="3">
    <source>
        <dbReference type="Proteomes" id="UP001470230"/>
    </source>
</evidence>
<comment type="caution">
    <text evidence="2">The sequence shown here is derived from an EMBL/GenBank/DDBJ whole genome shotgun (WGS) entry which is preliminary data.</text>
</comment>
<protein>
    <recommendedName>
        <fullName evidence="1">AAA-ATPase-like domain-containing protein</fullName>
    </recommendedName>
</protein>
<keyword evidence="3" id="KW-1185">Reference proteome</keyword>
<dbReference type="Proteomes" id="UP001470230">
    <property type="component" value="Unassembled WGS sequence"/>
</dbReference>
<feature type="domain" description="AAA-ATPase-like" evidence="1">
    <location>
        <begin position="63"/>
        <end position="250"/>
    </location>
</feature>
<accession>A0ABR2IBN3</accession>
<dbReference type="EMBL" id="JAPFFF010000018">
    <property type="protein sequence ID" value="KAK8860454.1"/>
    <property type="molecule type" value="Genomic_DNA"/>
</dbReference>
<organism evidence="2 3">
    <name type="scientific">Tritrichomonas musculus</name>
    <dbReference type="NCBI Taxonomy" id="1915356"/>
    <lineage>
        <taxon>Eukaryota</taxon>
        <taxon>Metamonada</taxon>
        <taxon>Parabasalia</taxon>
        <taxon>Tritrichomonadida</taxon>
        <taxon>Tritrichomonadidae</taxon>
        <taxon>Tritrichomonas</taxon>
    </lineage>
</organism>
<reference evidence="2 3" key="1">
    <citation type="submission" date="2024-04" db="EMBL/GenBank/DDBJ databases">
        <title>Tritrichomonas musculus Genome.</title>
        <authorList>
            <person name="Alves-Ferreira E."/>
            <person name="Grigg M."/>
            <person name="Lorenzi H."/>
            <person name="Galac M."/>
        </authorList>
    </citation>
    <scope>NUCLEOTIDE SEQUENCE [LARGE SCALE GENOMIC DNA]</scope>
    <source>
        <strain evidence="2 3">EAF2021</strain>
    </source>
</reference>
<name>A0ABR2IBN3_9EUKA</name>
<sequence length="705" mass="81218">MNNVNVNNDAKPNTIHTAEASNIPKQIVQANATIQTPKENLSSVKKPSQPKHLNINFSANLLQIKKENLVFFDKSEDLNKLFSLGLNRILILRPPLFGKTIICDMIEALFTGNQSLLQSLNCKIINSWDFSKTYTVIRFSMRFYATNFDEFYIHFTNIVANLFTQFHISNDVFKHFGIPQDALAYLIQSFTNNGQKVVLIIEDIESCLIHIPYGDPNIQKIKLCMQQLFNYISNIKDSIEFLLIMGIDNFYDLSNICIDLTESPDIAGLFGITLKDINQINFFMPEDSNENNYNNFQYKKTVGSFQKSIKDTFMYLKDEFIKSLAYINQSNQKGFIQLKYLQSILLNSGGTCFSPKSDITVSNYVDFLGMCYNGKAEHFWLEMIIKRETDSLSKDIINLFKCYSNNTKIYDDIIINELYNDIHNLSPLFDNYRYLIRFGFFTFRGEKIYPTNFGILTLLFSSAIEYFKISANLDLHSWANFSFKDIMIPSFTNFYKTARIPAVLKAKKCIETIIAIFLSSIYQNSQKMLMKDGSFIIYSTLIIFKFVEITDFDNCFNCFNCKETVYLIHIQSTPEKGESVTFYFKFGNKHNCFSIDIPPYYDSNLSISNEPSPRNGIFSFVDVVLNILFHSCWGKPDGIDKFFIAAELMKKMPELSGDKTLDKKICLALQLLCQNGKVKFYTDPKSKSILYTLVKNIVPITQTQS</sequence>
<dbReference type="InterPro" id="IPR018631">
    <property type="entry name" value="AAA-ATPase-like_dom"/>
</dbReference>
<evidence type="ECO:0000313" key="2">
    <source>
        <dbReference type="EMBL" id="KAK8860454.1"/>
    </source>
</evidence>
<gene>
    <name evidence="2" type="ORF">M9Y10_012119</name>
</gene>
<dbReference type="Pfam" id="PF09820">
    <property type="entry name" value="AAA-ATPase_like"/>
    <property type="match status" value="1"/>
</dbReference>
<proteinExistence type="predicted"/>